<evidence type="ECO:0000313" key="3">
    <source>
        <dbReference type="Proteomes" id="UP001061282"/>
    </source>
</evidence>
<keyword evidence="1" id="KW-1133">Transmembrane helix</keyword>
<comment type="caution">
    <text evidence="2">The sequence shown here is derived from an EMBL/GenBank/DDBJ whole genome shotgun (WGS) entry which is preliminary data.</text>
</comment>
<protein>
    <submittedName>
        <fullName evidence="2">Uncharacterized protein</fullName>
    </submittedName>
</protein>
<proteinExistence type="predicted"/>
<keyword evidence="1" id="KW-0472">Membrane</keyword>
<reference evidence="2" key="1">
    <citation type="submission" date="2022-05" db="EMBL/GenBank/DDBJ databases">
        <title>Description of a novel species of Leclercia; Leclercia tamurae and the Proposal for a Novel Genus Silvania gen. nov. Containing Two Novel Species Silvania hatchlandensis sp. nov. and Silvania confinis sp. nov. Isolated from the Rhizosphere of Oak.</title>
        <authorList>
            <person name="Maddock D.W."/>
            <person name="Brady C.L."/>
            <person name="Denman S."/>
            <person name="Arnold D."/>
        </authorList>
    </citation>
    <scope>NUCLEOTIDE SEQUENCE</scope>
    <source>
        <strain evidence="2">H4N4</strain>
    </source>
</reference>
<dbReference type="Proteomes" id="UP001061282">
    <property type="component" value="Unassembled WGS sequence"/>
</dbReference>
<keyword evidence="1" id="KW-0812">Transmembrane</keyword>
<dbReference type="AlphaFoldDB" id="A0A9J6QHP0"/>
<evidence type="ECO:0000313" key="2">
    <source>
        <dbReference type="EMBL" id="MCU6668886.1"/>
    </source>
</evidence>
<organism evidence="2 3">
    <name type="scientific">Silvania confinis</name>
    <dbReference type="NCBI Taxonomy" id="2926470"/>
    <lineage>
        <taxon>Bacteria</taxon>
        <taxon>Pseudomonadati</taxon>
        <taxon>Pseudomonadota</taxon>
        <taxon>Gammaproteobacteria</taxon>
        <taxon>Enterobacterales</taxon>
        <taxon>Enterobacteriaceae</taxon>
        <taxon>Silvania</taxon>
    </lineage>
</organism>
<dbReference type="EMBL" id="JAMGZJ010000073">
    <property type="protein sequence ID" value="MCU6668886.1"/>
    <property type="molecule type" value="Genomic_DNA"/>
</dbReference>
<evidence type="ECO:0000256" key="1">
    <source>
        <dbReference type="SAM" id="Phobius"/>
    </source>
</evidence>
<accession>A0A9J6QHP0</accession>
<dbReference type="RefSeq" id="WP_271267634.1">
    <property type="nucleotide sequence ID" value="NZ_JAMGZJ010000073.1"/>
</dbReference>
<keyword evidence="3" id="KW-1185">Reference proteome</keyword>
<gene>
    <name evidence="2" type="ORF">M8013_09000</name>
</gene>
<sequence length="114" mass="12882">MDLSPLGHALAAVVLQCVLGFTRGRWIVGGAMGCIWFIAREQTQAEYRWIALFGQGKRANMPWYGGFDYRVWNMGSLLDFLVPVVACIVVYLIVRRAERPISRRPESAARHQDG</sequence>
<name>A0A9J6QHP0_9ENTR</name>
<feature type="transmembrane region" description="Helical" evidence="1">
    <location>
        <begin position="71"/>
        <end position="94"/>
    </location>
</feature>